<comment type="similarity">
    <text evidence="1">Belongs to the glycosyltransferase group 1 family. Glycosyltransferase 4 subfamily.</text>
</comment>
<dbReference type="PANTHER" id="PTHR45947">
    <property type="entry name" value="SULFOQUINOVOSYL TRANSFERASE SQD2"/>
    <property type="match status" value="1"/>
</dbReference>
<dbReference type="Pfam" id="PF00534">
    <property type="entry name" value="Glycos_transf_1"/>
    <property type="match status" value="1"/>
</dbReference>
<dbReference type="OrthoDB" id="179766at2"/>
<reference evidence="4 5" key="1">
    <citation type="journal article" date="2019" name="Indoor Air">
        <title>Impacts of indoor surface finishes on bacterial viability.</title>
        <authorList>
            <person name="Hu J."/>
            <person name="Maamar S.B."/>
            <person name="Glawe A.J."/>
            <person name="Gottel N."/>
            <person name="Gilbert J.A."/>
            <person name="Hartmann E.M."/>
        </authorList>
    </citation>
    <scope>NUCLEOTIDE SEQUENCE [LARGE SCALE GENOMIC DNA]</scope>
    <source>
        <strain evidence="4 5">AF060A6</strain>
    </source>
</reference>
<organism evidence="4 5">
    <name type="scientific">Bacillus timonensis</name>
    <dbReference type="NCBI Taxonomy" id="1033734"/>
    <lineage>
        <taxon>Bacteria</taxon>
        <taxon>Bacillati</taxon>
        <taxon>Bacillota</taxon>
        <taxon>Bacilli</taxon>
        <taxon>Bacillales</taxon>
        <taxon>Bacillaceae</taxon>
        <taxon>Bacillus</taxon>
    </lineage>
</organism>
<dbReference type="Proteomes" id="UP000306477">
    <property type="component" value="Unassembled WGS sequence"/>
</dbReference>
<dbReference type="GO" id="GO:0016758">
    <property type="term" value="F:hexosyltransferase activity"/>
    <property type="evidence" value="ECO:0007669"/>
    <property type="project" value="TreeGrafter"/>
</dbReference>
<name>A0A4S3PY81_9BACI</name>
<gene>
    <name evidence="4" type="ORF">E1I69_05910</name>
</gene>
<evidence type="ECO:0000313" key="4">
    <source>
        <dbReference type="EMBL" id="THE14032.1"/>
    </source>
</evidence>
<feature type="domain" description="Glycosyltransferase subfamily 4-like N-terminal" evidence="3">
    <location>
        <begin position="21"/>
        <end position="188"/>
    </location>
</feature>
<comment type="caution">
    <text evidence="4">The sequence shown here is derived from an EMBL/GenBank/DDBJ whole genome shotgun (WGS) entry which is preliminary data.</text>
</comment>
<evidence type="ECO:0000259" key="2">
    <source>
        <dbReference type="Pfam" id="PF00534"/>
    </source>
</evidence>
<dbReference type="PANTHER" id="PTHR45947:SF3">
    <property type="entry name" value="SULFOQUINOVOSYL TRANSFERASE SQD2"/>
    <property type="match status" value="1"/>
</dbReference>
<proteinExistence type="inferred from homology"/>
<dbReference type="EMBL" id="SLUB01000006">
    <property type="protein sequence ID" value="THE14032.1"/>
    <property type="molecule type" value="Genomic_DNA"/>
</dbReference>
<evidence type="ECO:0000259" key="3">
    <source>
        <dbReference type="Pfam" id="PF13439"/>
    </source>
</evidence>
<dbReference type="Pfam" id="PF13439">
    <property type="entry name" value="Glyco_transf_4"/>
    <property type="match status" value="1"/>
</dbReference>
<dbReference type="Gene3D" id="3.40.50.2000">
    <property type="entry name" value="Glycogen Phosphorylase B"/>
    <property type="match status" value="2"/>
</dbReference>
<evidence type="ECO:0000256" key="1">
    <source>
        <dbReference type="ARBA" id="ARBA00009481"/>
    </source>
</evidence>
<sequence>MRVLFISRLYPNKYDSRNGAVMHRQALELKKNGVDVRVISPIPFVPSILKNVRHKWLEYSMLPYRDSYEGIEIYYPRFIDFPYGLNDGRLYKSIIKSTDKIIESIYSEFPFDLVHAHMAYPDNYAGIYVKDRYKVPLITTIRSTDMDISIKKNKLKKLLEISLGKSNKIVSPSLQLSKKLKTNFNLDSIHLGNGIYPNVLMEELNEKELEKSLRGKLENKRVILSISNLIESKGIQYNILAVSKLVAEYPNILYLVIGDGPYEAKLKELVNSLNLENHVKFLGALKHPEAMMYLSLCDIFSMPSWRETFGLVYLEAMFFKKPIILCEDQGMDGSVSHAVNGIIVPPHSIDALVSNIKRLFNDDMFTSKLVENGYELVLNEYDWAIIGKKLLGEYREILNSN</sequence>
<dbReference type="InterPro" id="IPR028098">
    <property type="entry name" value="Glyco_trans_4-like_N"/>
</dbReference>
<dbReference type="InterPro" id="IPR001296">
    <property type="entry name" value="Glyco_trans_1"/>
</dbReference>
<feature type="domain" description="Glycosyl transferase family 1" evidence="2">
    <location>
        <begin position="214"/>
        <end position="375"/>
    </location>
</feature>
<dbReference type="RefSeq" id="WP_136378671.1">
    <property type="nucleotide sequence ID" value="NZ_SLUB01000006.1"/>
</dbReference>
<protein>
    <submittedName>
        <fullName evidence="4">Glycosyltransferase family 4 protein</fullName>
    </submittedName>
</protein>
<dbReference type="AlphaFoldDB" id="A0A4S3PY81"/>
<accession>A0A4S3PY81</accession>
<keyword evidence="5" id="KW-1185">Reference proteome</keyword>
<keyword evidence="4" id="KW-0808">Transferase</keyword>
<evidence type="ECO:0000313" key="5">
    <source>
        <dbReference type="Proteomes" id="UP000306477"/>
    </source>
</evidence>
<dbReference type="SUPFAM" id="SSF53756">
    <property type="entry name" value="UDP-Glycosyltransferase/glycogen phosphorylase"/>
    <property type="match status" value="1"/>
</dbReference>
<dbReference type="InterPro" id="IPR050194">
    <property type="entry name" value="Glycosyltransferase_grp1"/>
</dbReference>